<dbReference type="Pfam" id="PF00534">
    <property type="entry name" value="Glycos_transf_1"/>
    <property type="match status" value="1"/>
</dbReference>
<protein>
    <submittedName>
        <fullName evidence="3">Putative glycosyltransferase EpsD</fullName>
        <ecNumber evidence="3">2.4.-.-</ecNumber>
    </submittedName>
</protein>
<comment type="caution">
    <text evidence="3">The sequence shown here is derived from an EMBL/GenBank/DDBJ whole genome shotgun (WGS) entry which is preliminary data.</text>
</comment>
<dbReference type="CDD" id="cd03801">
    <property type="entry name" value="GT4_PimA-like"/>
    <property type="match status" value="1"/>
</dbReference>
<dbReference type="STRING" id="857265.WG78_15195"/>
<sequence length="407" mass="45559">MSKLLNINNYHYPRGGSDVVYFRHAEIFGEMGWNNAYFSMHHPKNVQSEWSQYFVDELELGHQYALWKKVLMAGKVVYSFEAQRKLNKLLDQFQPDVAHLHCIYHHLSPAILPVLKARGIPVVMTAHDLKLACPAYLMLNKTGICEKCSDGNVLNVIKHKCIKGSTLASAIVGAEAWVNQQLNTWHDNLDAVVVPSKFYIEKFVQWGMPRERFHYVPNFVEAGLFEPTYQVGDYFLYFGRLSWEKGVPTLIRAAAKAGVKLKLAGTGPEDAQLKQLAADLGADAEFLGFCAGEKLHNLIKGARAVVLPSEWYENAPMSVLESFALGKTVIGADIGGIPELLRADSTGWSFPSADVDALAARIEEVSAMPDAKLNDMGRQARQLVEQEFSKQRYMEGVRDVYARLGVH</sequence>
<gene>
    <name evidence="3" type="primary">epsD</name>
    <name evidence="3" type="ORF">WG78_15195</name>
</gene>
<dbReference type="InterPro" id="IPR050194">
    <property type="entry name" value="Glycosyltransferase_grp1"/>
</dbReference>
<dbReference type="PATRIC" id="fig|857265.3.peg.3126"/>
<dbReference type="EC" id="2.4.-.-" evidence="3"/>
<evidence type="ECO:0000259" key="2">
    <source>
        <dbReference type="Pfam" id="PF13439"/>
    </source>
</evidence>
<dbReference type="Gene3D" id="3.40.50.2000">
    <property type="entry name" value="Glycogen Phosphorylase B"/>
    <property type="match status" value="2"/>
</dbReference>
<evidence type="ECO:0000313" key="4">
    <source>
        <dbReference type="Proteomes" id="UP000037939"/>
    </source>
</evidence>
<feature type="domain" description="Glycosyltransferase subfamily 4-like N-terminal" evidence="2">
    <location>
        <begin position="16"/>
        <end position="221"/>
    </location>
</feature>
<feature type="domain" description="Glycosyl transferase family 1" evidence="1">
    <location>
        <begin position="234"/>
        <end position="382"/>
    </location>
</feature>
<keyword evidence="3" id="KW-0808">Transferase</keyword>
<keyword evidence="3" id="KW-0328">Glycosyltransferase</keyword>
<dbReference type="Pfam" id="PF13439">
    <property type="entry name" value="Glyco_transf_4"/>
    <property type="match status" value="1"/>
</dbReference>
<dbReference type="OrthoDB" id="509705at2"/>
<dbReference type="SUPFAM" id="SSF53756">
    <property type="entry name" value="UDP-Glycosyltransferase/glycogen phosphorylase"/>
    <property type="match status" value="1"/>
</dbReference>
<dbReference type="GO" id="GO:0016757">
    <property type="term" value="F:glycosyltransferase activity"/>
    <property type="evidence" value="ECO:0007669"/>
    <property type="project" value="UniProtKB-KW"/>
</dbReference>
<proteinExistence type="predicted"/>
<dbReference type="EMBL" id="LAQT01000013">
    <property type="protein sequence ID" value="KPC51828.1"/>
    <property type="molecule type" value="Genomic_DNA"/>
</dbReference>
<dbReference type="PANTHER" id="PTHR45947:SF13">
    <property type="entry name" value="TRANSFERASE"/>
    <property type="match status" value="1"/>
</dbReference>
<organism evidence="3 4">
    <name type="scientific">Amantichitinum ursilacus</name>
    <dbReference type="NCBI Taxonomy" id="857265"/>
    <lineage>
        <taxon>Bacteria</taxon>
        <taxon>Pseudomonadati</taxon>
        <taxon>Pseudomonadota</taxon>
        <taxon>Betaproteobacteria</taxon>
        <taxon>Neisseriales</taxon>
        <taxon>Chitinibacteraceae</taxon>
        <taxon>Amantichitinum</taxon>
    </lineage>
</organism>
<dbReference type="PANTHER" id="PTHR45947">
    <property type="entry name" value="SULFOQUINOVOSYL TRANSFERASE SQD2"/>
    <property type="match status" value="1"/>
</dbReference>
<evidence type="ECO:0000259" key="1">
    <source>
        <dbReference type="Pfam" id="PF00534"/>
    </source>
</evidence>
<keyword evidence="4" id="KW-1185">Reference proteome</keyword>
<dbReference type="Proteomes" id="UP000037939">
    <property type="component" value="Unassembled WGS sequence"/>
</dbReference>
<dbReference type="InterPro" id="IPR001296">
    <property type="entry name" value="Glyco_trans_1"/>
</dbReference>
<dbReference type="InterPro" id="IPR028098">
    <property type="entry name" value="Glyco_trans_4-like_N"/>
</dbReference>
<accession>A0A0N0GMM1</accession>
<dbReference type="RefSeq" id="WP_053938679.1">
    <property type="nucleotide sequence ID" value="NZ_LAQT01000013.1"/>
</dbReference>
<dbReference type="AlphaFoldDB" id="A0A0N0GMM1"/>
<name>A0A0N0GMM1_9NEIS</name>
<evidence type="ECO:0000313" key="3">
    <source>
        <dbReference type="EMBL" id="KPC51828.1"/>
    </source>
</evidence>
<reference evidence="3 4" key="1">
    <citation type="submission" date="2015-07" db="EMBL/GenBank/DDBJ databases">
        <title>Draft genome sequence of the Amantichitinum ursilacus IGB-41, a new chitin-degrading bacterium.</title>
        <authorList>
            <person name="Kirstahler P."/>
            <person name="Guenther M."/>
            <person name="Grumaz C."/>
            <person name="Rupp S."/>
            <person name="Zibek S."/>
            <person name="Sohn K."/>
        </authorList>
    </citation>
    <scope>NUCLEOTIDE SEQUENCE [LARGE SCALE GENOMIC DNA]</scope>
    <source>
        <strain evidence="3 4">IGB-41</strain>
    </source>
</reference>